<sequence>MLKNKPEERRILADSEIDRLLIKLNSIDPLLANTWSQFFKDNSNIEIIEWNINYLDYLIYYQDKNGLISSILVKGNLTANFKFNKTSITEKLDKQIKAKFAIVILQNSEEKTEVVTFNLENVIYNKLSKNLTIVTATTAIIKFHEFHIYRIIRDKIKNSALRLELIS</sequence>
<organism evidence="1 2">
    <name type="scientific">Gigaspora margarita</name>
    <dbReference type="NCBI Taxonomy" id="4874"/>
    <lineage>
        <taxon>Eukaryota</taxon>
        <taxon>Fungi</taxon>
        <taxon>Fungi incertae sedis</taxon>
        <taxon>Mucoromycota</taxon>
        <taxon>Glomeromycotina</taxon>
        <taxon>Glomeromycetes</taxon>
        <taxon>Diversisporales</taxon>
        <taxon>Gigasporaceae</taxon>
        <taxon>Gigaspora</taxon>
    </lineage>
</organism>
<proteinExistence type="predicted"/>
<accession>A0ABN7V1W9</accession>
<gene>
    <name evidence="1" type="ORF">GMARGA_LOCUS13394</name>
</gene>
<name>A0ABN7V1W9_GIGMA</name>
<evidence type="ECO:0000313" key="2">
    <source>
        <dbReference type="Proteomes" id="UP000789901"/>
    </source>
</evidence>
<comment type="caution">
    <text evidence="1">The sequence shown here is derived from an EMBL/GenBank/DDBJ whole genome shotgun (WGS) entry which is preliminary data.</text>
</comment>
<protein>
    <submittedName>
        <fullName evidence="1">2002_t:CDS:1</fullName>
    </submittedName>
</protein>
<evidence type="ECO:0000313" key="1">
    <source>
        <dbReference type="EMBL" id="CAG8719455.1"/>
    </source>
</evidence>
<dbReference type="EMBL" id="CAJVQB010008481">
    <property type="protein sequence ID" value="CAG8719455.1"/>
    <property type="molecule type" value="Genomic_DNA"/>
</dbReference>
<dbReference type="Proteomes" id="UP000789901">
    <property type="component" value="Unassembled WGS sequence"/>
</dbReference>
<reference evidence="1 2" key="1">
    <citation type="submission" date="2021-06" db="EMBL/GenBank/DDBJ databases">
        <authorList>
            <person name="Kallberg Y."/>
            <person name="Tangrot J."/>
            <person name="Rosling A."/>
        </authorList>
    </citation>
    <scope>NUCLEOTIDE SEQUENCE [LARGE SCALE GENOMIC DNA]</scope>
    <source>
        <strain evidence="1 2">120-4 pot B 10/14</strain>
    </source>
</reference>
<keyword evidence="2" id="KW-1185">Reference proteome</keyword>